<reference evidence="1" key="1">
    <citation type="journal article" date="2022" name="bioRxiv">
        <title>Population genetic analysis of Ophidiomyces ophidiicola, the causative agent of snake fungal disease, indicates recent introductions to the USA.</title>
        <authorList>
            <person name="Ladner J.T."/>
            <person name="Palmer J.M."/>
            <person name="Ettinger C.L."/>
            <person name="Stajich J.E."/>
            <person name="Farrell T.M."/>
            <person name="Glorioso B.M."/>
            <person name="Lawson B."/>
            <person name="Price S.J."/>
            <person name="Stengle A.G."/>
            <person name="Grear D.A."/>
            <person name="Lorch J.M."/>
        </authorList>
    </citation>
    <scope>NUCLEOTIDE SEQUENCE</scope>
    <source>
        <strain evidence="1">NWHC 24266-5</strain>
    </source>
</reference>
<proteinExistence type="predicted"/>
<organism evidence="1">
    <name type="scientific">Ophidiomyces ophidiicola</name>
    <dbReference type="NCBI Taxonomy" id="1387563"/>
    <lineage>
        <taxon>Eukaryota</taxon>
        <taxon>Fungi</taxon>
        <taxon>Dikarya</taxon>
        <taxon>Ascomycota</taxon>
        <taxon>Pezizomycotina</taxon>
        <taxon>Eurotiomycetes</taxon>
        <taxon>Eurotiomycetidae</taxon>
        <taxon>Onygenales</taxon>
        <taxon>Onygenaceae</taxon>
        <taxon>Ophidiomyces</taxon>
    </lineage>
</organism>
<dbReference type="EMBL" id="JALBCA010000029">
    <property type="protein sequence ID" value="KAI2388679.1"/>
    <property type="molecule type" value="Genomic_DNA"/>
</dbReference>
<protein>
    <submittedName>
        <fullName evidence="1">Uncharacterized protein</fullName>
    </submittedName>
</protein>
<comment type="caution">
    <text evidence="1">The sequence shown here is derived from an EMBL/GenBank/DDBJ whole genome shotgun (WGS) entry which is preliminary data.</text>
</comment>
<name>A0ACB8UZ24_9EURO</name>
<gene>
    <name evidence="1" type="ORF">LOY88_002448</name>
</gene>
<sequence length="399" mass="42755">MNPYLNWAILLVIAGGLAFYYRGGSSKIKMTFLQPSSLEKFDHFPSPTKKVKQRKPKKAPEPASKSPTPTPQTQAAAAPAARASLPEDKEDANTLEFAKQLSKIREGNAISTAPSKKAVPVPKPVSRPATGNSDAPASTSASSLTGAEADDDLSSIGSPEVKATGDVSDMLEAPLPGASILRLTGPMESEQKKNANKKSDGFKPAETKKQRQQRLKRENNKRMVEEAEAQRRVLLEKQLHTSRELERKEASKAKPPTSNAWKSGAPVNGTQKPAKAAVPLLDTFDHSDKPAVSKGKENKATPAAKSWTDELPSEEEQMRMLSAISSESEWMTVSKKKDKRRANNPSAAASDISSSETPVVKSAAPAFPPPTASAAPRPASVQQKVTADIGHPLDSEWAA</sequence>
<evidence type="ECO:0000313" key="1">
    <source>
        <dbReference type="EMBL" id="KAI2388679.1"/>
    </source>
</evidence>
<accession>A0ACB8UZ24</accession>